<evidence type="ECO:0000256" key="7">
    <source>
        <dbReference type="ARBA" id="ARBA00023136"/>
    </source>
</evidence>
<keyword evidence="7" id="KW-0472">Membrane</keyword>
<evidence type="ECO:0000313" key="11">
    <source>
        <dbReference type="EMBL" id="SFW90442.1"/>
    </source>
</evidence>
<evidence type="ECO:0000256" key="4">
    <source>
        <dbReference type="ARBA" id="ARBA00022692"/>
    </source>
</evidence>
<reference evidence="11 13" key="1">
    <citation type="submission" date="2016-11" db="EMBL/GenBank/DDBJ databases">
        <authorList>
            <person name="Jaros S."/>
            <person name="Januszkiewicz K."/>
            <person name="Wedrychowicz H."/>
        </authorList>
    </citation>
    <scope>NUCLEOTIDE SEQUENCE [LARGE SCALE GENOMIC DNA]</scope>
    <source>
        <strain evidence="11 13">DSM 784</strain>
    </source>
</reference>
<evidence type="ECO:0000313" key="12">
    <source>
        <dbReference type="EMBL" id="WQG90531.1"/>
    </source>
</evidence>
<dbReference type="InterPro" id="IPR036942">
    <property type="entry name" value="Beta-barrel_TonB_sf"/>
</dbReference>
<feature type="domain" description="TonB-dependent receptor-like beta-barrel" evidence="10">
    <location>
        <begin position="376"/>
        <end position="820"/>
    </location>
</feature>
<accession>A0A1K1T1J5</accession>
<evidence type="ECO:0000256" key="5">
    <source>
        <dbReference type="ARBA" id="ARBA00022729"/>
    </source>
</evidence>
<evidence type="ECO:0000313" key="14">
    <source>
        <dbReference type="Proteomes" id="UP001326715"/>
    </source>
</evidence>
<evidence type="ECO:0000259" key="10">
    <source>
        <dbReference type="Pfam" id="PF00593"/>
    </source>
</evidence>
<dbReference type="OrthoDB" id="9803050at2"/>
<comment type="subcellular location">
    <subcellularLocation>
        <location evidence="1">Cell outer membrane</location>
        <topology evidence="1">Multi-pass membrane protein</topology>
    </subcellularLocation>
</comment>
<dbReference type="SUPFAM" id="SSF49464">
    <property type="entry name" value="Carboxypeptidase regulatory domain-like"/>
    <property type="match status" value="1"/>
</dbReference>
<keyword evidence="8 11" id="KW-0675">Receptor</keyword>
<dbReference type="PANTHER" id="PTHR30069:SF29">
    <property type="entry name" value="HEMOGLOBIN AND HEMOGLOBIN-HAPTOGLOBIN-BINDING PROTEIN 1-RELATED"/>
    <property type="match status" value="1"/>
</dbReference>
<evidence type="ECO:0000256" key="2">
    <source>
        <dbReference type="ARBA" id="ARBA00022448"/>
    </source>
</evidence>
<keyword evidence="6" id="KW-0798">TonB box</keyword>
<dbReference type="Proteomes" id="UP001326715">
    <property type="component" value="Chromosome"/>
</dbReference>
<dbReference type="InterPro" id="IPR039426">
    <property type="entry name" value="TonB-dep_rcpt-like"/>
</dbReference>
<evidence type="ECO:0000256" key="3">
    <source>
        <dbReference type="ARBA" id="ARBA00022452"/>
    </source>
</evidence>
<name>A0A1K1T1J5_9BACT</name>
<dbReference type="GO" id="GO:0009279">
    <property type="term" value="C:cell outer membrane"/>
    <property type="evidence" value="ECO:0007669"/>
    <property type="project" value="UniProtKB-SubCell"/>
</dbReference>
<evidence type="ECO:0000256" key="6">
    <source>
        <dbReference type="ARBA" id="ARBA00023077"/>
    </source>
</evidence>
<keyword evidence="14" id="KW-1185">Reference proteome</keyword>
<dbReference type="PANTHER" id="PTHR30069">
    <property type="entry name" value="TONB-DEPENDENT OUTER MEMBRANE RECEPTOR"/>
    <property type="match status" value="1"/>
</dbReference>
<evidence type="ECO:0000256" key="9">
    <source>
        <dbReference type="ARBA" id="ARBA00023237"/>
    </source>
</evidence>
<dbReference type="EMBL" id="FPIZ01000049">
    <property type="protein sequence ID" value="SFW90442.1"/>
    <property type="molecule type" value="Genomic_DNA"/>
</dbReference>
<keyword evidence="2" id="KW-0813">Transport</keyword>
<gene>
    <name evidence="11" type="ORF">SAMN05661012_06614</name>
    <name evidence="12" type="ORF">SR876_03410</name>
</gene>
<keyword evidence="9" id="KW-0998">Cell outer membrane</keyword>
<dbReference type="AlphaFoldDB" id="A0A1K1T1J5"/>
<dbReference type="SUPFAM" id="SSF56935">
    <property type="entry name" value="Porins"/>
    <property type="match status" value="1"/>
</dbReference>
<dbReference type="STRING" id="1004.SAMN05661012_06614"/>
<proteinExistence type="predicted"/>
<evidence type="ECO:0000313" key="13">
    <source>
        <dbReference type="Proteomes" id="UP000183788"/>
    </source>
</evidence>
<dbReference type="Gene3D" id="2.40.170.20">
    <property type="entry name" value="TonB-dependent receptor, beta-barrel domain"/>
    <property type="match status" value="1"/>
</dbReference>
<evidence type="ECO:0000256" key="8">
    <source>
        <dbReference type="ARBA" id="ARBA00023170"/>
    </source>
</evidence>
<dbReference type="Proteomes" id="UP000183788">
    <property type="component" value="Unassembled WGS sequence"/>
</dbReference>
<keyword evidence="5" id="KW-0732">Signal</keyword>
<dbReference type="RefSeq" id="WP_072366602.1">
    <property type="nucleotide sequence ID" value="NZ_CBHWAX010000122.1"/>
</dbReference>
<evidence type="ECO:0000256" key="1">
    <source>
        <dbReference type="ARBA" id="ARBA00004571"/>
    </source>
</evidence>
<organism evidence="11 13">
    <name type="scientific">Chitinophaga sancti</name>
    <dbReference type="NCBI Taxonomy" id="1004"/>
    <lineage>
        <taxon>Bacteria</taxon>
        <taxon>Pseudomonadati</taxon>
        <taxon>Bacteroidota</taxon>
        <taxon>Chitinophagia</taxon>
        <taxon>Chitinophagales</taxon>
        <taxon>Chitinophagaceae</taxon>
        <taxon>Chitinophaga</taxon>
    </lineage>
</organism>
<keyword evidence="3" id="KW-1134">Transmembrane beta strand</keyword>
<reference evidence="12 14" key="2">
    <citation type="submission" date="2023-11" db="EMBL/GenBank/DDBJ databases">
        <title>MicrobeMod: A computational toolkit for identifying prokaryotic methylation and restriction-modification with nanopore sequencing.</title>
        <authorList>
            <person name="Crits-Christoph A."/>
            <person name="Kang S.C."/>
            <person name="Lee H."/>
            <person name="Ostrov N."/>
        </authorList>
    </citation>
    <scope>NUCLEOTIDE SEQUENCE [LARGE SCALE GENOMIC DNA]</scope>
    <source>
        <strain evidence="12 14">ATCC 23090</strain>
    </source>
</reference>
<dbReference type="Pfam" id="PF00593">
    <property type="entry name" value="TonB_dep_Rec_b-barrel"/>
    <property type="match status" value="1"/>
</dbReference>
<sequence>MSNRKGIQIIGIRQYWRPQATAVIFFICSLLSGHSLLAQRSSLNKRITISFFNIPVREALTQLSEKDEIPISFESSRSDFDKNINKNFFNAPVTEILKDILQETGYTWKYVSDEIIIVPLIKSYTISGHIQDKQSGEDLIGAHIIVKPVNQGTASNNYGFYSLTLPGGNYELLVGCMGYSNKVVALDFYESDRVLNIKLEKKISELKTVTVTSKNGIDSFQSESPLQLHWDVIRERPFFKGEADVIESIQMQNGVVAITEGSSSMFIRGGSRDQNLLLLDEAVVYNPGHLFGLNSIFNPDALKDIQLYKDDIPANFGGRLSSVLDTHMDEGNNKELRLNGGMSLLSARLSLEGPIIKERSSFLIAGRRSISNLLDGNFDLYDVRAAYYDWNLKANYKFNNNNRLFFSTYIGHDRVKNNDDYLNKWGNTTGTLRWNHIFNPKLFLNVSAIYSNYKNMLNINPDSSAGIASWVTGIRDFSLKGDFTYYRKPGNQIQFGFSEIIHLFNPGEASNVSYNNLPRARAAEFAVYFSQKMPLCSKVNIYYGLRAGLFDNFSADKLYDDYDNDSSNGANVTYLRLEPRLKLQYHISPRSMLQFSYNRNYQYLQLLQNDELAFSSLETWIPSSSHIKPQFSDQYSILYRRNHKNGSITASIYLKEMGNQLELVDHAQLISNPFIEDLLKTGRAKSYGAEFSLLQNIGKARITALYAWSRTLRMFDEINNGKTYAANYDVPHSVKLSGSYPITKSLQLNSYFIYSSGRPATIPTGYFVQDGIRVPIYAGRNLERMPAYHHLDINISWNIPVKQLNGHVWNNTISIGLYNLYNRNNVLLYKINPQLNGATLFDEQNLSGITPVFIYNFSF</sequence>
<protein>
    <submittedName>
        <fullName evidence="11 12">TonB-dependent receptor</fullName>
    </submittedName>
</protein>
<dbReference type="GO" id="GO:0044718">
    <property type="term" value="P:siderophore transmembrane transport"/>
    <property type="evidence" value="ECO:0007669"/>
    <property type="project" value="TreeGrafter"/>
</dbReference>
<keyword evidence="4" id="KW-0812">Transmembrane</keyword>
<dbReference type="Pfam" id="PF13715">
    <property type="entry name" value="CarbopepD_reg_2"/>
    <property type="match status" value="1"/>
</dbReference>
<dbReference type="GO" id="GO:0015344">
    <property type="term" value="F:siderophore uptake transmembrane transporter activity"/>
    <property type="evidence" value="ECO:0007669"/>
    <property type="project" value="TreeGrafter"/>
</dbReference>
<dbReference type="InterPro" id="IPR008969">
    <property type="entry name" value="CarboxyPept-like_regulatory"/>
</dbReference>
<dbReference type="InterPro" id="IPR000531">
    <property type="entry name" value="Beta-barrel_TonB"/>
</dbReference>
<dbReference type="Gene3D" id="2.60.40.1120">
    <property type="entry name" value="Carboxypeptidase-like, regulatory domain"/>
    <property type="match status" value="1"/>
</dbReference>
<dbReference type="EMBL" id="CP140154">
    <property type="protein sequence ID" value="WQG90531.1"/>
    <property type="molecule type" value="Genomic_DNA"/>
</dbReference>